<comment type="caution">
    <text evidence="1">The sequence shown here is derived from an EMBL/GenBank/DDBJ whole genome shotgun (WGS) entry which is preliminary data.</text>
</comment>
<reference evidence="1" key="1">
    <citation type="submission" date="2023-06" db="EMBL/GenBank/DDBJ databases">
        <title>Genome-scale phylogeny and comparative genomics of the fungal order Sordariales.</title>
        <authorList>
            <consortium name="Lawrence Berkeley National Laboratory"/>
            <person name="Hensen N."/>
            <person name="Bonometti L."/>
            <person name="Westerberg I."/>
            <person name="Brannstrom I.O."/>
            <person name="Guillou S."/>
            <person name="Cros-Aarteil S."/>
            <person name="Calhoun S."/>
            <person name="Haridas S."/>
            <person name="Kuo A."/>
            <person name="Mondo S."/>
            <person name="Pangilinan J."/>
            <person name="Riley R."/>
            <person name="Labutti K."/>
            <person name="Andreopoulos B."/>
            <person name="Lipzen A."/>
            <person name="Chen C."/>
            <person name="Yanf M."/>
            <person name="Daum C."/>
            <person name="Ng V."/>
            <person name="Clum A."/>
            <person name="Steindorff A."/>
            <person name="Ohm R."/>
            <person name="Martin F."/>
            <person name="Silar P."/>
            <person name="Natvig D."/>
            <person name="Lalanne C."/>
            <person name="Gautier V."/>
            <person name="Ament-Velasquez S.L."/>
            <person name="Kruys A."/>
            <person name="Hutchinson M.I."/>
            <person name="Powell A.J."/>
            <person name="Barry K."/>
            <person name="Miller A.N."/>
            <person name="Grigoriev I.V."/>
            <person name="Debuchy R."/>
            <person name="Gladieux P."/>
            <person name="Thoren M.H."/>
            <person name="Johannesson H."/>
        </authorList>
    </citation>
    <scope>NUCLEOTIDE SEQUENCE</scope>
    <source>
        <strain evidence="1">PSN4</strain>
    </source>
</reference>
<protein>
    <submittedName>
        <fullName evidence="1">Uncharacterized protein</fullName>
    </submittedName>
</protein>
<sequence>MEPPQLQEYDRIGSNPSVMTIGRQVARGYIVLPTISQHIPLLSGFSSAAAELQGGSPFLDASPFVESSVLSRKLRYTRKDVCRGSFLSNESVKKSRASEHLTVHLGVTVGCDLLGGSVSGSYDRTVLDVGDSLTISRRCSYRAGGLTLSESKEPLVLTDEAQNLLQGPNGLKRFHEAYGDFYLSEVSLGGDSGVCLTVSSLSHDDSEDKYIIGEVKVLVWSEDEVIANDHSSHHLQGRKANLVAHDTLDDNFLSRTWPDGLVGDALTEVRGQVQSYSAKAEKLDVRVDERIARLVWDLEDNEVRWDVCRRLWQEHLVVEMVFVPFSTLREIRDILLDIHQ</sequence>
<keyword evidence="2" id="KW-1185">Reference proteome</keyword>
<evidence type="ECO:0000313" key="2">
    <source>
        <dbReference type="Proteomes" id="UP001239445"/>
    </source>
</evidence>
<organism evidence="1 2">
    <name type="scientific">Echria macrotheca</name>
    <dbReference type="NCBI Taxonomy" id="438768"/>
    <lineage>
        <taxon>Eukaryota</taxon>
        <taxon>Fungi</taxon>
        <taxon>Dikarya</taxon>
        <taxon>Ascomycota</taxon>
        <taxon>Pezizomycotina</taxon>
        <taxon>Sordariomycetes</taxon>
        <taxon>Sordariomycetidae</taxon>
        <taxon>Sordariales</taxon>
        <taxon>Schizotheciaceae</taxon>
        <taxon>Echria</taxon>
    </lineage>
</organism>
<accession>A0AAJ0B0Z7</accession>
<evidence type="ECO:0000313" key="1">
    <source>
        <dbReference type="EMBL" id="KAK1749597.1"/>
    </source>
</evidence>
<name>A0AAJ0B0Z7_9PEZI</name>
<proteinExistence type="predicted"/>
<dbReference type="AlphaFoldDB" id="A0AAJ0B0Z7"/>
<gene>
    <name evidence="1" type="ORF">QBC47DRAFT_418823</name>
</gene>
<dbReference type="EMBL" id="MU839855">
    <property type="protein sequence ID" value="KAK1749597.1"/>
    <property type="molecule type" value="Genomic_DNA"/>
</dbReference>
<dbReference type="Proteomes" id="UP001239445">
    <property type="component" value="Unassembled WGS sequence"/>
</dbReference>